<proteinExistence type="inferred from homology"/>
<dbReference type="InterPro" id="IPR015942">
    <property type="entry name" value="Asp/Glu/hydantoin_racemase"/>
</dbReference>
<dbReference type="PROSITE" id="PS00924">
    <property type="entry name" value="ASP_GLU_RACEMASE_2"/>
    <property type="match status" value="1"/>
</dbReference>
<dbReference type="InterPro" id="IPR001920">
    <property type="entry name" value="Asp/Glu_race"/>
</dbReference>
<gene>
    <name evidence="3" type="ORF">HMPREF9465_00007</name>
</gene>
<dbReference type="eggNOG" id="COG1794">
    <property type="taxonomic scope" value="Bacteria"/>
</dbReference>
<comment type="similarity">
    <text evidence="1">Belongs to the aspartate/glutamate racemases family.</text>
</comment>
<evidence type="ECO:0000313" key="3">
    <source>
        <dbReference type="EMBL" id="EKB32324.1"/>
    </source>
</evidence>
<dbReference type="PROSITE" id="PS00923">
    <property type="entry name" value="ASP_GLU_RACEMASE_1"/>
    <property type="match status" value="1"/>
</dbReference>
<dbReference type="EMBL" id="ADMG01000002">
    <property type="protein sequence ID" value="EKB32324.1"/>
    <property type="molecule type" value="Genomic_DNA"/>
</dbReference>
<dbReference type="Gene3D" id="3.40.50.1860">
    <property type="match status" value="2"/>
</dbReference>
<dbReference type="AlphaFoldDB" id="K1KKV4"/>
<evidence type="ECO:0000256" key="1">
    <source>
        <dbReference type="ARBA" id="ARBA00007847"/>
    </source>
</evidence>
<dbReference type="OrthoDB" id="9803739at2"/>
<name>K1KKV4_9BURK</name>
<dbReference type="Proteomes" id="UP000005835">
    <property type="component" value="Unassembled WGS sequence"/>
</dbReference>
<evidence type="ECO:0000256" key="2">
    <source>
        <dbReference type="ARBA" id="ARBA00023235"/>
    </source>
</evidence>
<dbReference type="SUPFAM" id="SSF53681">
    <property type="entry name" value="Aspartate/glutamate racemase"/>
    <property type="match status" value="2"/>
</dbReference>
<dbReference type="PANTHER" id="PTHR21198:SF7">
    <property type="entry name" value="ASPARTATE-GLUTAMATE RACEMASE FAMILY"/>
    <property type="match status" value="1"/>
</dbReference>
<evidence type="ECO:0000313" key="4">
    <source>
        <dbReference type="Proteomes" id="UP000005835"/>
    </source>
</evidence>
<dbReference type="PATRIC" id="fig|742823.3.peg.7"/>
<protein>
    <submittedName>
        <fullName evidence="3">Aspartate racemase</fullName>
    </submittedName>
</protein>
<comment type="caution">
    <text evidence="3">The sequence shown here is derived from an EMBL/GenBank/DDBJ whole genome shotgun (WGS) entry which is preliminary data.</text>
</comment>
<keyword evidence="2" id="KW-0413">Isomerase</keyword>
<dbReference type="GO" id="GO:0047661">
    <property type="term" value="F:amino-acid racemase activity"/>
    <property type="evidence" value="ECO:0007669"/>
    <property type="project" value="InterPro"/>
</dbReference>
<dbReference type="NCBIfam" id="TIGR00035">
    <property type="entry name" value="asp_race"/>
    <property type="match status" value="1"/>
</dbReference>
<dbReference type="RefSeq" id="WP_005432885.1">
    <property type="nucleotide sequence ID" value="NZ_JH815513.1"/>
</dbReference>
<sequence length="461" mass="49490">MTKILKIGLVAGVNPIVAPFVKAAIFRAAAESARTVELVEDELELRKDAPTERIALGDSKITALESAWRLQEKGCDVALIANLRSEAYIDEVRTELQMPIVSLYAGMPEAVKAKGARKIGLLGCALDVALIRKLLPECEIIEGSGLSCTNTTNPEIVREEAVKLLAAGAELLLPVCGRVAGAAFELISEGMPILDVLTTAAHKAIDETPVRLPKPFKVGLIGGLGPAATVDLYDKIVKATPAKNDQEHFKLVVEQNPQISDRTACLLKGGADPTLAMYGCARRLQKDGCDAIIVPCNTAHAFVPYLERHLDIPFINMQIATMEEIKAKLGDKARIGLLATSGTVQTGIYGDKAKALNLPMFVPDELHQERVMAAIYGPLGAKAGYTDGQCREDLVSAAEYLVKTYDCNCLILGCTELPLILDECDDFVCAGKEVCVVDPTSALARKVVRIATETNKARGTR</sequence>
<dbReference type="STRING" id="742823.HMPREF9465_00007"/>
<reference evidence="3 4" key="1">
    <citation type="submission" date="2012-05" db="EMBL/GenBank/DDBJ databases">
        <title>The Genome Sequence of Sutterella wadsworthensis 2_1_59BFAA.</title>
        <authorList>
            <consortium name="The Broad Institute Genome Sequencing Platform"/>
            <person name="Earl A."/>
            <person name="Ward D."/>
            <person name="Feldgarden M."/>
            <person name="Gevers D."/>
            <person name="Daigneault M."/>
            <person name="Strauss J."/>
            <person name="Allen-Vercoe E."/>
            <person name="Walker B."/>
            <person name="Young S.K."/>
            <person name="Zeng Q."/>
            <person name="Gargeya S."/>
            <person name="Fitzgerald M."/>
            <person name="Haas B."/>
            <person name="Abouelleil A."/>
            <person name="Alvarado L."/>
            <person name="Arachchi H.M."/>
            <person name="Berlin A.M."/>
            <person name="Chapman S.B."/>
            <person name="Goldberg J."/>
            <person name="Griggs A."/>
            <person name="Gujja S."/>
            <person name="Hansen M."/>
            <person name="Howarth C."/>
            <person name="Imamovic A."/>
            <person name="Larimer J."/>
            <person name="McCowen C."/>
            <person name="Montmayeur A."/>
            <person name="Murphy C."/>
            <person name="Neiman D."/>
            <person name="Pearson M."/>
            <person name="Priest M."/>
            <person name="Roberts A."/>
            <person name="Saif S."/>
            <person name="Shea T."/>
            <person name="Sisk P."/>
            <person name="Sykes S."/>
            <person name="Wortman J."/>
            <person name="Nusbaum C."/>
            <person name="Birren B."/>
        </authorList>
    </citation>
    <scope>NUCLEOTIDE SEQUENCE [LARGE SCALE GENOMIC DNA]</scope>
    <source>
        <strain evidence="3 4">2_1_59BFAA</strain>
    </source>
</reference>
<dbReference type="InterPro" id="IPR004380">
    <property type="entry name" value="Asp_race"/>
</dbReference>
<dbReference type="Pfam" id="PF01177">
    <property type="entry name" value="Asp_Glu_race"/>
    <property type="match status" value="1"/>
</dbReference>
<dbReference type="InterPro" id="IPR018187">
    <property type="entry name" value="Asp/Glu_racemase_AS_1"/>
</dbReference>
<keyword evidence="4" id="KW-1185">Reference proteome</keyword>
<accession>K1KKV4</accession>
<organism evidence="3 4">
    <name type="scientific">Sutterella wadsworthensis 2_1_59BFAA</name>
    <dbReference type="NCBI Taxonomy" id="742823"/>
    <lineage>
        <taxon>Bacteria</taxon>
        <taxon>Pseudomonadati</taxon>
        <taxon>Pseudomonadota</taxon>
        <taxon>Betaproteobacteria</taxon>
        <taxon>Burkholderiales</taxon>
        <taxon>Sutterellaceae</taxon>
        <taxon>Sutterella</taxon>
    </lineage>
</organism>
<dbReference type="PANTHER" id="PTHR21198">
    <property type="entry name" value="GLUTAMATE RACEMASE"/>
    <property type="match status" value="1"/>
</dbReference>
<dbReference type="InterPro" id="IPR033134">
    <property type="entry name" value="Asp/Glu_racemase_AS_2"/>
</dbReference>
<dbReference type="HOGENOM" id="CLU_557438_0_0_4"/>